<keyword evidence="1" id="KW-0175">Coiled coil</keyword>
<evidence type="ECO:0000313" key="3">
    <source>
        <dbReference type="Proteomes" id="UP000199517"/>
    </source>
</evidence>
<keyword evidence="3" id="KW-1185">Reference proteome</keyword>
<dbReference type="Proteomes" id="UP000199517">
    <property type="component" value="Unassembled WGS sequence"/>
</dbReference>
<feature type="coiled-coil region" evidence="1">
    <location>
        <begin position="104"/>
        <end position="186"/>
    </location>
</feature>
<sequence length="220" mass="24964">MLNNLIGFIGISKEWSIAICSACITAGAMYFVADKILFADRIAVTNQYKNEIDNLKSIAQKQDGKLESSALALKQKDAQIFDLKKEISILKDFENAIPEWKKALTEERAKATTLQLNINQALQNSNDLKQALDSCNKENEELKNGNARLKSIIAIYAPMLEKRNELKEIEKNKELAENHISELERDNSVFGHLNAPKIAQLKRISSEYQQQIIQLRQCNK</sequence>
<protein>
    <submittedName>
        <fullName evidence="2">Uncharacterized protein</fullName>
    </submittedName>
</protein>
<reference evidence="3" key="1">
    <citation type="submission" date="2016-10" db="EMBL/GenBank/DDBJ databases">
        <authorList>
            <person name="Varghese N."/>
            <person name="Submissions S."/>
        </authorList>
    </citation>
    <scope>NUCLEOTIDE SEQUENCE [LARGE SCALE GENOMIC DNA]</scope>
    <source>
        <strain evidence="3">DSM 7481</strain>
    </source>
</reference>
<dbReference type="RefSeq" id="WP_139225637.1">
    <property type="nucleotide sequence ID" value="NZ_FOMQ01000003.1"/>
</dbReference>
<evidence type="ECO:0000313" key="2">
    <source>
        <dbReference type="EMBL" id="SFD52557.1"/>
    </source>
</evidence>
<gene>
    <name evidence="2" type="ORF">SAMN04489710_10365</name>
</gene>
<name>A0A1I1T1K1_9BURK</name>
<accession>A0A1I1T1K1</accession>
<dbReference type="AlphaFoldDB" id="A0A1I1T1K1"/>
<proteinExistence type="predicted"/>
<evidence type="ECO:0000256" key="1">
    <source>
        <dbReference type="SAM" id="Coils"/>
    </source>
</evidence>
<organism evidence="2 3">
    <name type="scientific">Paracidovorax konjaci</name>
    <dbReference type="NCBI Taxonomy" id="32040"/>
    <lineage>
        <taxon>Bacteria</taxon>
        <taxon>Pseudomonadati</taxon>
        <taxon>Pseudomonadota</taxon>
        <taxon>Betaproteobacteria</taxon>
        <taxon>Burkholderiales</taxon>
        <taxon>Comamonadaceae</taxon>
        <taxon>Paracidovorax</taxon>
    </lineage>
</organism>
<dbReference type="EMBL" id="FOMQ01000003">
    <property type="protein sequence ID" value="SFD52557.1"/>
    <property type="molecule type" value="Genomic_DNA"/>
</dbReference>